<reference evidence="3" key="1">
    <citation type="submission" date="2017-10" db="EMBL/GenBank/DDBJ databases">
        <title>Rapid genome shrinkage in a self-fertile nematode reveals novel sperm competition proteins.</title>
        <authorList>
            <person name="Yin D."/>
            <person name="Schwarz E.M."/>
            <person name="Thomas C.G."/>
            <person name="Felde R.L."/>
            <person name="Korf I.F."/>
            <person name="Cutter A.D."/>
            <person name="Schartner C.M."/>
            <person name="Ralston E.J."/>
            <person name="Meyer B.J."/>
            <person name="Haag E.S."/>
        </authorList>
    </citation>
    <scope>NUCLEOTIDE SEQUENCE [LARGE SCALE GENOMIC DNA]</scope>
    <source>
        <strain evidence="3">JU1422</strain>
    </source>
</reference>
<protein>
    <submittedName>
        <fullName evidence="2">Uncharacterized protein</fullName>
    </submittedName>
</protein>
<feature type="chain" id="PRO_5013599736" evidence="1">
    <location>
        <begin position="22"/>
        <end position="145"/>
    </location>
</feature>
<keyword evidence="3" id="KW-1185">Reference proteome</keyword>
<evidence type="ECO:0000313" key="3">
    <source>
        <dbReference type="Proteomes" id="UP000230233"/>
    </source>
</evidence>
<keyword evidence="1" id="KW-0732">Signal</keyword>
<dbReference type="Proteomes" id="UP000230233">
    <property type="component" value="Chromosome III"/>
</dbReference>
<gene>
    <name evidence="2" type="primary">Cni-flp-23</name>
    <name evidence="2" type="synonym">Cnig_chr_III.g11815</name>
    <name evidence="2" type="ORF">B9Z55_011815</name>
</gene>
<proteinExistence type="predicted"/>
<feature type="signal peptide" evidence="1">
    <location>
        <begin position="1"/>
        <end position="21"/>
    </location>
</feature>
<accession>A0A2G5ULU9</accession>
<evidence type="ECO:0000256" key="1">
    <source>
        <dbReference type="SAM" id="SignalP"/>
    </source>
</evidence>
<dbReference type="OrthoDB" id="5806922at2759"/>
<dbReference type="AlphaFoldDB" id="A0A2G5ULU9"/>
<dbReference type="EMBL" id="PDUG01000003">
    <property type="protein sequence ID" value="PIC40489.1"/>
    <property type="molecule type" value="Genomic_DNA"/>
</dbReference>
<dbReference type="STRING" id="1611254.A0A2G5ULU9"/>
<sequence>MILPKLLVLLLILIVLKESSAVRGALFRSGRSVPFERAPGQQKSAPICREVQLFVPCLFTFNRNCMIDKICVHEAPVTTQTPPVSISTPNPKREEKSYAALSMIGPPRRNDFLRFGRSGMASGAERVAEPQDEMKYGSYDGDILY</sequence>
<name>A0A2G5ULU9_9PELO</name>
<comment type="caution">
    <text evidence="2">The sequence shown here is derived from an EMBL/GenBank/DDBJ whole genome shotgun (WGS) entry which is preliminary data.</text>
</comment>
<evidence type="ECO:0000313" key="2">
    <source>
        <dbReference type="EMBL" id="PIC40489.1"/>
    </source>
</evidence>
<organism evidence="2 3">
    <name type="scientific">Caenorhabditis nigoni</name>
    <dbReference type="NCBI Taxonomy" id="1611254"/>
    <lineage>
        <taxon>Eukaryota</taxon>
        <taxon>Metazoa</taxon>
        <taxon>Ecdysozoa</taxon>
        <taxon>Nematoda</taxon>
        <taxon>Chromadorea</taxon>
        <taxon>Rhabditida</taxon>
        <taxon>Rhabditina</taxon>
        <taxon>Rhabditomorpha</taxon>
        <taxon>Rhabditoidea</taxon>
        <taxon>Rhabditidae</taxon>
        <taxon>Peloderinae</taxon>
        <taxon>Caenorhabditis</taxon>
    </lineage>
</organism>